<organism evidence="4 5">
    <name type="scientific">Aphis glycines</name>
    <name type="common">Soybean aphid</name>
    <dbReference type="NCBI Taxonomy" id="307491"/>
    <lineage>
        <taxon>Eukaryota</taxon>
        <taxon>Metazoa</taxon>
        <taxon>Ecdysozoa</taxon>
        <taxon>Arthropoda</taxon>
        <taxon>Hexapoda</taxon>
        <taxon>Insecta</taxon>
        <taxon>Pterygota</taxon>
        <taxon>Neoptera</taxon>
        <taxon>Paraneoptera</taxon>
        <taxon>Hemiptera</taxon>
        <taxon>Sternorrhyncha</taxon>
        <taxon>Aphidomorpha</taxon>
        <taxon>Aphidoidea</taxon>
        <taxon>Aphididae</taxon>
        <taxon>Aphidini</taxon>
        <taxon>Aphis</taxon>
        <taxon>Aphis</taxon>
    </lineage>
</organism>
<feature type="non-terminal residue" evidence="4">
    <location>
        <position position="741"/>
    </location>
</feature>
<dbReference type="InterPro" id="IPR036875">
    <property type="entry name" value="Znf_CCHC_sf"/>
</dbReference>
<feature type="compositionally biased region" description="Low complexity" evidence="2">
    <location>
        <begin position="302"/>
        <end position="323"/>
    </location>
</feature>
<accession>A0A6G0TQH5</accession>
<feature type="region of interest" description="Disordered" evidence="2">
    <location>
        <begin position="1"/>
        <end position="32"/>
    </location>
</feature>
<comment type="caution">
    <text evidence="4">The sequence shown here is derived from an EMBL/GenBank/DDBJ whole genome shotgun (WGS) entry which is preliminary data.</text>
</comment>
<keyword evidence="1" id="KW-0862">Zinc</keyword>
<dbReference type="EMBL" id="VYZN01000019">
    <property type="protein sequence ID" value="KAE9536999.1"/>
    <property type="molecule type" value="Genomic_DNA"/>
</dbReference>
<proteinExistence type="predicted"/>
<dbReference type="GO" id="GO:0003676">
    <property type="term" value="F:nucleic acid binding"/>
    <property type="evidence" value="ECO:0007669"/>
    <property type="project" value="InterPro"/>
</dbReference>
<dbReference type="Pfam" id="PF00098">
    <property type="entry name" value="zf-CCHC"/>
    <property type="match status" value="1"/>
</dbReference>
<keyword evidence="1" id="KW-0479">Metal-binding</keyword>
<dbReference type="InterPro" id="IPR021109">
    <property type="entry name" value="Peptidase_aspartic_dom_sf"/>
</dbReference>
<feature type="compositionally biased region" description="Polar residues" evidence="2">
    <location>
        <begin position="23"/>
        <end position="32"/>
    </location>
</feature>
<dbReference type="SUPFAM" id="SSF50630">
    <property type="entry name" value="Acid proteases"/>
    <property type="match status" value="1"/>
</dbReference>
<sequence length="741" mass="84713">MNKEEENSYSENESNSSEEGTDKTNTTKTQVELNKNIEVEKLVEISINTKEDSDSTQRINKEKTIEKSLLDTTVREDSNTGVEQRILGLRSTPNLVHTELGPVKRKQRVKMSSVKATIEQVTAMIPICAHAKDVCSFIRACDYACEAVDRETIPLLVKFINTRITGKALEVCRYRETSDWETIKKILRGAFEQHLSPQTLQIGLNSVRMKNDEDVLTYTGRVEQLYYNLCNATLANKTPEEARILRQTLKDQALAIYINGLQMDLQTILRARNPETLELAMQMARQLEIEFSFNKELRNNENKTSQGGNKNNNGNRWSNNYQGKNPSGKNFGYKQNYNRGQNRQNPNNYNNVNRSNNFNSFGRNNNNSNNYPRNNNNGQYNNNRRQQNNPGCYICGRTNHVARDCRGNVAQIARRNTNNNAQPQNNNARQNTNNNFNNNSAPITCNYCNKIGHDSVSCYSKQRDERNNANRIERERRPFDQPDNGRNGGIITQRCLTIVSVINEDHVTFQSPNFKTNTANLLLDTGSEINLIKINKLTGETLVNENEKINLKGINDKIVTTIGKITILLILNNNEIKTEFHVVDKEFPIPRDGILGHHFLLQNNAIIEVANNILTINDNTPHELNKDKICYTLKPRTETIISIPIADPIMENKNILIQKQELIQDVYCANIINTVKNGNTVISVLNISELPQNIYEDQLNKILYDNDIEYKLHEITVVNDNNDRVNKIKSLIRSDHLNNEE</sequence>
<evidence type="ECO:0000313" key="4">
    <source>
        <dbReference type="EMBL" id="KAE9536999.1"/>
    </source>
</evidence>
<dbReference type="GO" id="GO:0008270">
    <property type="term" value="F:zinc ion binding"/>
    <property type="evidence" value="ECO:0007669"/>
    <property type="project" value="UniProtKB-KW"/>
</dbReference>
<evidence type="ECO:0000259" key="3">
    <source>
        <dbReference type="PROSITE" id="PS50158"/>
    </source>
</evidence>
<evidence type="ECO:0000313" key="5">
    <source>
        <dbReference type="Proteomes" id="UP000475862"/>
    </source>
</evidence>
<feature type="region of interest" description="Disordered" evidence="2">
    <location>
        <begin position="462"/>
        <end position="486"/>
    </location>
</feature>
<dbReference type="PROSITE" id="PS50158">
    <property type="entry name" value="ZF_CCHC"/>
    <property type="match status" value="1"/>
</dbReference>
<dbReference type="OrthoDB" id="8040543at2759"/>
<dbReference type="CDD" id="cd00303">
    <property type="entry name" value="retropepsin_like"/>
    <property type="match status" value="1"/>
</dbReference>
<name>A0A6G0TQH5_APHGL</name>
<protein>
    <recommendedName>
        <fullName evidence="3">CCHC-type domain-containing protein</fullName>
    </recommendedName>
</protein>
<dbReference type="InterPro" id="IPR001878">
    <property type="entry name" value="Znf_CCHC"/>
</dbReference>
<feature type="region of interest" description="Disordered" evidence="2">
    <location>
        <begin position="298"/>
        <end position="385"/>
    </location>
</feature>
<dbReference type="Proteomes" id="UP000475862">
    <property type="component" value="Unassembled WGS sequence"/>
</dbReference>
<reference evidence="4 5" key="1">
    <citation type="submission" date="2019-08" db="EMBL/GenBank/DDBJ databases">
        <title>The genome of the soybean aphid Biotype 1, its phylome, world population structure and adaptation to the North American continent.</title>
        <authorList>
            <person name="Giordano R."/>
            <person name="Donthu R.K."/>
            <person name="Hernandez A.G."/>
            <person name="Wright C.L."/>
            <person name="Zimin A.V."/>
        </authorList>
    </citation>
    <scope>NUCLEOTIDE SEQUENCE [LARGE SCALE GENOMIC DNA]</scope>
    <source>
        <tissue evidence="4">Whole aphids</tissue>
    </source>
</reference>
<keyword evidence="5" id="KW-1185">Reference proteome</keyword>
<dbReference type="Gene3D" id="4.10.60.10">
    <property type="entry name" value="Zinc finger, CCHC-type"/>
    <property type="match status" value="1"/>
</dbReference>
<dbReference type="Gene3D" id="2.40.70.10">
    <property type="entry name" value="Acid Proteases"/>
    <property type="match status" value="1"/>
</dbReference>
<dbReference type="SMART" id="SM00343">
    <property type="entry name" value="ZnF_C2HC"/>
    <property type="match status" value="2"/>
</dbReference>
<gene>
    <name evidence="4" type="ORF">AGLY_006806</name>
</gene>
<feature type="compositionally biased region" description="Low complexity" evidence="2">
    <location>
        <begin position="9"/>
        <end position="18"/>
    </location>
</feature>
<feature type="region of interest" description="Disordered" evidence="2">
    <location>
        <begin position="416"/>
        <end position="435"/>
    </location>
</feature>
<feature type="compositionally biased region" description="Basic and acidic residues" evidence="2">
    <location>
        <begin position="462"/>
        <end position="480"/>
    </location>
</feature>
<feature type="domain" description="CCHC-type" evidence="3">
    <location>
        <begin position="392"/>
        <end position="406"/>
    </location>
</feature>
<evidence type="ECO:0000256" key="2">
    <source>
        <dbReference type="SAM" id="MobiDB-lite"/>
    </source>
</evidence>
<evidence type="ECO:0000256" key="1">
    <source>
        <dbReference type="PROSITE-ProRule" id="PRU00047"/>
    </source>
</evidence>
<feature type="compositionally biased region" description="Low complexity" evidence="2">
    <location>
        <begin position="335"/>
        <end position="385"/>
    </location>
</feature>
<dbReference type="SUPFAM" id="SSF57756">
    <property type="entry name" value="Retrovirus zinc finger-like domains"/>
    <property type="match status" value="1"/>
</dbReference>
<keyword evidence="1" id="KW-0863">Zinc-finger</keyword>
<dbReference type="AlphaFoldDB" id="A0A6G0TQH5"/>